<evidence type="ECO:0000313" key="1">
    <source>
        <dbReference type="EMBL" id="CUN27376.1"/>
    </source>
</evidence>
<sequence length="91" mass="10776">MFEQKSLDKIDGDYFNIIIADSQDVTIQSRNTGHYWYLHCAGYPTEEALVIFHKHRFKDGYHEHGHARSLRQAIKSIVRHDDYQLNVRKCV</sequence>
<dbReference type="EMBL" id="CYYA01000035">
    <property type="protein sequence ID" value="CUN27376.1"/>
    <property type="molecule type" value="Genomic_DNA"/>
</dbReference>
<evidence type="ECO:0000313" key="2">
    <source>
        <dbReference type="Proteomes" id="UP000095492"/>
    </source>
</evidence>
<dbReference type="AlphaFoldDB" id="A0A173VL63"/>
<proteinExistence type="predicted"/>
<dbReference type="GeneID" id="97391748"/>
<dbReference type="RefSeq" id="WP_055291325.1">
    <property type="nucleotide sequence ID" value="NZ_CP173382.1"/>
</dbReference>
<gene>
    <name evidence="1" type="ORF">ERS852448_03013</name>
</gene>
<name>A0A173VL63_EUBRA</name>
<protein>
    <submittedName>
        <fullName evidence="1">Uncharacterized protein</fullName>
    </submittedName>
</protein>
<dbReference type="Proteomes" id="UP000095492">
    <property type="component" value="Unassembled WGS sequence"/>
</dbReference>
<accession>A0A173VL63</accession>
<organism evidence="1 2">
    <name type="scientific">Eubacterium ramulus</name>
    <dbReference type="NCBI Taxonomy" id="39490"/>
    <lineage>
        <taxon>Bacteria</taxon>
        <taxon>Bacillati</taxon>
        <taxon>Bacillota</taxon>
        <taxon>Clostridia</taxon>
        <taxon>Eubacteriales</taxon>
        <taxon>Eubacteriaceae</taxon>
        <taxon>Eubacterium</taxon>
    </lineage>
</organism>
<dbReference type="OrthoDB" id="9811983at2"/>
<dbReference type="STRING" id="39490.ERS852448_03013"/>
<reference evidence="1 2" key="1">
    <citation type="submission" date="2015-09" db="EMBL/GenBank/DDBJ databases">
        <authorList>
            <consortium name="Pathogen Informatics"/>
        </authorList>
    </citation>
    <scope>NUCLEOTIDE SEQUENCE [LARGE SCALE GENOMIC DNA]</scope>
    <source>
        <strain evidence="1 2">2789STDY5608891</strain>
    </source>
</reference>